<evidence type="ECO:0000256" key="7">
    <source>
        <dbReference type="ARBA" id="ARBA00023170"/>
    </source>
</evidence>
<sequence>MRTWWFTYLTFVALHGIFLHVAQCRKKRQRAQTPVRCEAGSHTFYHHQAGACLQCDTCTEGYSLVPEQEFSLKMDQEHGVTNCLPCRICEPGTFNDKRTFDSNCRTCRNCTALGRVEESPCTHKADAVCGDVIEFSIMQELQASAKEVKTNTYQDPSSQNVVLVTSLILLTFFTLITTAFVFLRRAYRRASMRQCSKWDSTLYLLYVGQVMANVVWFYKGTFCYIVVEDAKKKSEDEESLQCLNNYQPKNSQPSTSPESTVLDIHVPTENEETRPKEKAHNTGPSAPQNTINNEPRGRVPSLHINSECTSVKTPKSSNSSSWNLGASDFLSATPGGAQFTIGYTNLALSRSLTCPSSDRCSVPGDEDESLEMLSQFSYVLD</sequence>
<protein>
    <recommendedName>
        <fullName evidence="13">TNFR-Cys domain-containing protein</fullName>
    </recommendedName>
</protein>
<keyword evidence="12" id="KW-0732">Signal</keyword>
<feature type="domain" description="TNFR-Cys" evidence="13">
    <location>
        <begin position="88"/>
        <end position="129"/>
    </location>
</feature>
<evidence type="ECO:0000256" key="10">
    <source>
        <dbReference type="SAM" id="MobiDB-lite"/>
    </source>
</evidence>
<evidence type="ECO:0000256" key="6">
    <source>
        <dbReference type="ARBA" id="ARBA00023157"/>
    </source>
</evidence>
<dbReference type="AlphaFoldDB" id="A0A8W8LG10"/>
<dbReference type="PANTHER" id="PTHR12120">
    <property type="entry name" value="TNFR-CYS DOMAIN-CONTAINING PROTEIN"/>
    <property type="match status" value="1"/>
</dbReference>
<evidence type="ECO:0000256" key="9">
    <source>
        <dbReference type="PROSITE-ProRule" id="PRU00206"/>
    </source>
</evidence>
<keyword evidence="5 11" id="KW-0472">Membrane</keyword>
<evidence type="ECO:0000259" key="13">
    <source>
        <dbReference type="PROSITE" id="PS50050"/>
    </source>
</evidence>
<dbReference type="PROSITE" id="PS50050">
    <property type="entry name" value="TNFR_NGFR_2"/>
    <property type="match status" value="1"/>
</dbReference>
<keyword evidence="3" id="KW-0677">Repeat</keyword>
<keyword evidence="7" id="KW-0675">Receptor</keyword>
<dbReference type="GO" id="GO:0005886">
    <property type="term" value="C:plasma membrane"/>
    <property type="evidence" value="ECO:0007669"/>
    <property type="project" value="TreeGrafter"/>
</dbReference>
<keyword evidence="4 11" id="KW-1133">Transmembrane helix</keyword>
<keyword evidence="15" id="KW-1185">Reference proteome</keyword>
<feature type="transmembrane region" description="Helical" evidence="11">
    <location>
        <begin position="161"/>
        <end position="183"/>
    </location>
</feature>
<keyword evidence="8" id="KW-0325">Glycoprotein</keyword>
<evidence type="ECO:0000256" key="8">
    <source>
        <dbReference type="ARBA" id="ARBA00023180"/>
    </source>
</evidence>
<feature type="compositionally biased region" description="Basic and acidic residues" evidence="10">
    <location>
        <begin position="269"/>
        <end position="280"/>
    </location>
</feature>
<dbReference type="GO" id="GO:0046330">
    <property type="term" value="P:positive regulation of JNK cascade"/>
    <property type="evidence" value="ECO:0007669"/>
    <property type="project" value="InterPro"/>
</dbReference>
<evidence type="ECO:0000256" key="5">
    <source>
        <dbReference type="ARBA" id="ARBA00023136"/>
    </source>
</evidence>
<feature type="signal peptide" evidence="12">
    <location>
        <begin position="1"/>
        <end position="24"/>
    </location>
</feature>
<evidence type="ECO:0000256" key="1">
    <source>
        <dbReference type="ARBA" id="ARBA00004167"/>
    </source>
</evidence>
<dbReference type="EnsemblMetazoa" id="G27888.14">
    <property type="protein sequence ID" value="G27888.14:cds"/>
    <property type="gene ID" value="G27888"/>
</dbReference>
<evidence type="ECO:0000256" key="4">
    <source>
        <dbReference type="ARBA" id="ARBA00022989"/>
    </source>
</evidence>
<feature type="compositionally biased region" description="Polar residues" evidence="10">
    <location>
        <begin position="282"/>
        <end position="293"/>
    </location>
</feature>
<organism evidence="14 15">
    <name type="scientific">Magallana gigas</name>
    <name type="common">Pacific oyster</name>
    <name type="synonym">Crassostrea gigas</name>
    <dbReference type="NCBI Taxonomy" id="29159"/>
    <lineage>
        <taxon>Eukaryota</taxon>
        <taxon>Metazoa</taxon>
        <taxon>Spiralia</taxon>
        <taxon>Lophotrochozoa</taxon>
        <taxon>Mollusca</taxon>
        <taxon>Bivalvia</taxon>
        <taxon>Autobranchia</taxon>
        <taxon>Pteriomorphia</taxon>
        <taxon>Ostreida</taxon>
        <taxon>Ostreoidea</taxon>
        <taxon>Ostreidae</taxon>
        <taxon>Magallana</taxon>
    </lineage>
</organism>
<feature type="region of interest" description="Disordered" evidence="10">
    <location>
        <begin position="269"/>
        <end position="304"/>
    </location>
</feature>
<keyword evidence="6 9" id="KW-1015">Disulfide bond</keyword>
<evidence type="ECO:0000313" key="15">
    <source>
        <dbReference type="Proteomes" id="UP000005408"/>
    </source>
</evidence>
<accession>A0A8W8LG10</accession>
<dbReference type="Proteomes" id="UP000005408">
    <property type="component" value="Unassembled WGS sequence"/>
</dbReference>
<dbReference type="Gene3D" id="2.10.50.10">
    <property type="entry name" value="Tumor Necrosis Factor Receptor, subunit A, domain 2"/>
    <property type="match status" value="1"/>
</dbReference>
<feature type="disulfide bond" evidence="9">
    <location>
        <begin position="89"/>
        <end position="104"/>
    </location>
</feature>
<reference evidence="14" key="1">
    <citation type="submission" date="2022-08" db="UniProtKB">
        <authorList>
            <consortium name="EnsemblMetazoa"/>
        </authorList>
    </citation>
    <scope>IDENTIFICATION</scope>
    <source>
        <strain evidence="14">05x7-T-G4-1.051#20</strain>
    </source>
</reference>
<dbReference type="PANTHER" id="PTHR12120:SF10">
    <property type="entry name" value="TNFR-CYS DOMAIN-CONTAINING PROTEIN"/>
    <property type="match status" value="1"/>
</dbReference>
<feature type="repeat" description="TNFR-Cys" evidence="9">
    <location>
        <begin position="88"/>
        <end position="129"/>
    </location>
</feature>
<evidence type="ECO:0000313" key="14">
    <source>
        <dbReference type="EnsemblMetazoa" id="G27888.14:cds"/>
    </source>
</evidence>
<evidence type="ECO:0000256" key="2">
    <source>
        <dbReference type="ARBA" id="ARBA00022692"/>
    </source>
</evidence>
<dbReference type="InterPro" id="IPR001368">
    <property type="entry name" value="TNFR/NGFR_Cys_rich_reg"/>
</dbReference>
<dbReference type="InterPro" id="IPR047526">
    <property type="entry name" value="TNR19/27/EDAR"/>
</dbReference>
<dbReference type="GO" id="GO:0038023">
    <property type="term" value="F:signaling receptor activity"/>
    <property type="evidence" value="ECO:0007669"/>
    <property type="project" value="InterPro"/>
</dbReference>
<evidence type="ECO:0000256" key="12">
    <source>
        <dbReference type="SAM" id="SignalP"/>
    </source>
</evidence>
<dbReference type="Pfam" id="PF00020">
    <property type="entry name" value="TNFR_c6"/>
    <property type="match status" value="1"/>
</dbReference>
<proteinExistence type="predicted"/>
<comment type="subcellular location">
    <subcellularLocation>
        <location evidence="1">Membrane</location>
        <topology evidence="1">Single-pass membrane protein</topology>
    </subcellularLocation>
</comment>
<evidence type="ECO:0000256" key="11">
    <source>
        <dbReference type="SAM" id="Phobius"/>
    </source>
</evidence>
<dbReference type="PROSITE" id="PS00652">
    <property type="entry name" value="TNFR_NGFR_1"/>
    <property type="match status" value="1"/>
</dbReference>
<evidence type="ECO:0000256" key="3">
    <source>
        <dbReference type="ARBA" id="ARBA00022737"/>
    </source>
</evidence>
<comment type="caution">
    <text evidence="9">Lacks conserved residue(s) required for the propagation of feature annotation.</text>
</comment>
<dbReference type="GO" id="GO:0043123">
    <property type="term" value="P:positive regulation of canonical NF-kappaB signal transduction"/>
    <property type="evidence" value="ECO:0007669"/>
    <property type="project" value="InterPro"/>
</dbReference>
<feature type="chain" id="PRO_5036493210" description="TNFR-Cys domain-containing protein" evidence="12">
    <location>
        <begin position="25"/>
        <end position="381"/>
    </location>
</feature>
<keyword evidence="2 11" id="KW-0812">Transmembrane</keyword>
<name>A0A8W8LG10_MAGGI</name>
<dbReference type="SMART" id="SM00208">
    <property type="entry name" value="TNFR"/>
    <property type="match status" value="2"/>
</dbReference>